<dbReference type="Proteomes" id="UP000186817">
    <property type="component" value="Unassembled WGS sequence"/>
</dbReference>
<evidence type="ECO:0000313" key="1">
    <source>
        <dbReference type="EMBL" id="OLP82765.1"/>
    </source>
</evidence>
<name>A0A1Q9CIK7_SYMMI</name>
<dbReference type="OrthoDB" id="423460at2759"/>
<comment type="caution">
    <text evidence="1">The sequence shown here is derived from an EMBL/GenBank/DDBJ whole genome shotgun (WGS) entry which is preliminary data.</text>
</comment>
<keyword evidence="2" id="KW-1185">Reference proteome</keyword>
<dbReference type="EMBL" id="LSRX01001169">
    <property type="protein sequence ID" value="OLP82765.1"/>
    <property type="molecule type" value="Genomic_DNA"/>
</dbReference>
<proteinExistence type="predicted"/>
<sequence>MVGRITENPHRSQSLQPEREHTGNILTEADLGAAVADDELQTLLLQRVLPKPVDALSAALEGVGSEQGSSSSGVRGHTAREAFLRQLEDHRAVASAILENAAAKLGVSAANAHPRLLRELDKKVALSEHKTLGYLATFMVHGWQTARETSSWRPGWGEG</sequence>
<organism evidence="1 2">
    <name type="scientific">Symbiodinium microadriaticum</name>
    <name type="common">Dinoflagellate</name>
    <name type="synonym">Zooxanthella microadriatica</name>
    <dbReference type="NCBI Taxonomy" id="2951"/>
    <lineage>
        <taxon>Eukaryota</taxon>
        <taxon>Sar</taxon>
        <taxon>Alveolata</taxon>
        <taxon>Dinophyceae</taxon>
        <taxon>Suessiales</taxon>
        <taxon>Symbiodiniaceae</taxon>
        <taxon>Symbiodinium</taxon>
    </lineage>
</organism>
<reference evidence="1 2" key="1">
    <citation type="submission" date="2016-02" db="EMBL/GenBank/DDBJ databases">
        <title>Genome analysis of coral dinoflagellate symbionts highlights evolutionary adaptations to a symbiotic lifestyle.</title>
        <authorList>
            <person name="Aranda M."/>
            <person name="Li Y."/>
            <person name="Liew Y.J."/>
            <person name="Baumgarten S."/>
            <person name="Simakov O."/>
            <person name="Wilson M."/>
            <person name="Piel J."/>
            <person name="Ashoor H."/>
            <person name="Bougouffa S."/>
            <person name="Bajic V.B."/>
            <person name="Ryu T."/>
            <person name="Ravasi T."/>
            <person name="Bayer T."/>
            <person name="Micklem G."/>
            <person name="Kim H."/>
            <person name="Bhak J."/>
            <person name="Lajeunesse T.C."/>
            <person name="Voolstra C.R."/>
        </authorList>
    </citation>
    <scope>NUCLEOTIDE SEQUENCE [LARGE SCALE GENOMIC DNA]</scope>
    <source>
        <strain evidence="1 2">CCMP2467</strain>
    </source>
</reference>
<protein>
    <submittedName>
        <fullName evidence="1">Uncharacterized protein</fullName>
    </submittedName>
</protein>
<evidence type="ECO:0000313" key="2">
    <source>
        <dbReference type="Proteomes" id="UP000186817"/>
    </source>
</evidence>
<dbReference type="AlphaFoldDB" id="A0A1Q9CIK7"/>
<accession>A0A1Q9CIK7</accession>
<gene>
    <name evidence="1" type="ORF">AK812_SmicGene36557</name>
</gene>